<dbReference type="PANTHER" id="PTHR11070">
    <property type="entry name" value="UVRD / RECB / PCRA DNA HELICASE FAMILY MEMBER"/>
    <property type="match status" value="1"/>
</dbReference>
<dbReference type="GO" id="GO:0003677">
    <property type="term" value="F:DNA binding"/>
    <property type="evidence" value="ECO:0007669"/>
    <property type="project" value="UniProtKB-KW"/>
</dbReference>
<dbReference type="Pfam" id="PF00580">
    <property type="entry name" value="UvrD-helicase"/>
    <property type="match status" value="1"/>
</dbReference>
<dbReference type="Proteomes" id="UP000664914">
    <property type="component" value="Chromosome"/>
</dbReference>
<dbReference type="InterPro" id="IPR038726">
    <property type="entry name" value="PDDEXK_AddAB-type"/>
</dbReference>
<keyword evidence="8 16" id="KW-0067">ATP-binding</keyword>
<evidence type="ECO:0000256" key="10">
    <source>
        <dbReference type="ARBA" id="ARBA00023204"/>
    </source>
</evidence>
<dbReference type="PROSITE" id="PS51198">
    <property type="entry name" value="UVRD_HELICASE_ATP_BIND"/>
    <property type="match status" value="1"/>
</dbReference>
<evidence type="ECO:0000259" key="18">
    <source>
        <dbReference type="PROSITE" id="PS51217"/>
    </source>
</evidence>
<dbReference type="RefSeq" id="WP_208633571.1">
    <property type="nucleotide sequence ID" value="NZ_CP059319.1"/>
</dbReference>
<dbReference type="InterPro" id="IPR013986">
    <property type="entry name" value="DExx_box_DNA_helicase_dom_sf"/>
</dbReference>
<keyword evidence="7" id="KW-0269">Exonuclease</keyword>
<dbReference type="GO" id="GO:0043138">
    <property type="term" value="F:3'-5' DNA helicase activity"/>
    <property type="evidence" value="ECO:0007669"/>
    <property type="project" value="UniProtKB-EC"/>
</dbReference>
<sequence length="1057" mass="114893">MTELSIVPAGAGAGKTHHIQETLTQWVRDGMVRPEKILAVTFTEAAAGELRQRIRGALIADSNLSAALAVERAYVSTIHGLGRRLLIEHAFASGSSPQQRLIAEDEQDLLIRRSIEENPALSELSRNLAALGYQGSFSSDETAEDSFRKKLLGVIALLRTLGPRGSNPAMADFVEASIRTGYGAPIGKPETLAAALKKAVDALLQAFPRSLADEAGSAAAKTAFRENFRALKQAQQLLASGGTDWRLWQKLRGLRLSMRGSPTPDGYDDLASAVMLAAHNLVSHPGPLEDAVSHARALVEGAQSAMTDYETRKRELGVIDFNDMVTNAARILDEKPAVLGAIMDEVDCVIVDEFQDTNPIQFTFLWALARKAKRALIVGDTKQAIMGFQGADPRLTVALTQQFETSPLDRNWRSDPRIMDFVNALGPCLFGEDYTALAAQNASGHDTALEVIELANKRGARSGGKPQHFIADRLLSLLTDDRVTIVDRHSKALRDLEPRDVAILCPTHSHCASYAAALRALGLPVRVAEGGWWQSKIVQAACFALRFAVDPADNHAAICTATLGPGATPLGDALGALARHGRIETPELMALQGLWPDSLATPVDRLVHQVIQVAGLRDWCDRLDDPAQMRADLLRFEAEAAAFMDAHRDMREASGFYGQSANVFLGWLENKVGLKGEDLRPNPAGAEADGIEIVTWHASKGREWPVVVICGLDHKLDPRAGTFSTKFPGFDDLDHVIEEATLAYAPDFAAPEATARFLHELYPESEETARRLLYVALTRARDRLIIEWPQDDEKVEPPLPITARRLLNDVCGIKLQGNQITVGSANFPSRMTFCDKEIPASFDTEGTVWLASSDREPRFAIEKRAVTTLVAVVSPSQAVATARPLPRQIETRAIAAGVRLSGSDLAQATDKGTAVHEALRILLCRPDMRGRVSQHCRVSDAEVELLAQQAQALRQTLTELGYPRLHIEQPIDIALSDGGRQIIILDLIAEGPNGFIIVDHKSGAVADHAQRFESYWPQLAAYIDAVGTKGEKAVDGAAVFWTETGELTIGRDCSPNA</sequence>
<dbReference type="PANTHER" id="PTHR11070:SF2">
    <property type="entry name" value="ATP-DEPENDENT DNA HELICASE SRS2"/>
    <property type="match status" value="1"/>
</dbReference>
<evidence type="ECO:0000256" key="11">
    <source>
        <dbReference type="ARBA" id="ARBA00023235"/>
    </source>
</evidence>
<dbReference type="InterPro" id="IPR000212">
    <property type="entry name" value="DNA_helicase_UvrD/REP"/>
</dbReference>
<keyword evidence="10" id="KW-0234">DNA repair</keyword>
<evidence type="ECO:0000256" key="13">
    <source>
        <dbReference type="ARBA" id="ARBA00034808"/>
    </source>
</evidence>
<dbReference type="Pfam" id="PF12705">
    <property type="entry name" value="PDDEXK_1"/>
    <property type="match status" value="1"/>
</dbReference>
<feature type="domain" description="UvrD-like helicase ATP-binding" evidence="17">
    <location>
        <begin position="1"/>
        <end position="415"/>
    </location>
</feature>
<name>A0A975D517_9SPHN</name>
<evidence type="ECO:0000256" key="2">
    <source>
        <dbReference type="ARBA" id="ARBA00022722"/>
    </source>
</evidence>
<comment type="similarity">
    <text evidence="1">Belongs to the helicase family. UvrD subfamily.</text>
</comment>
<evidence type="ECO:0000256" key="16">
    <source>
        <dbReference type="PROSITE-ProRule" id="PRU00560"/>
    </source>
</evidence>
<dbReference type="Gene3D" id="1.10.10.160">
    <property type="match status" value="1"/>
</dbReference>
<dbReference type="SUPFAM" id="SSF52980">
    <property type="entry name" value="Restriction endonuclease-like"/>
    <property type="match status" value="1"/>
</dbReference>
<dbReference type="Pfam" id="PF13361">
    <property type="entry name" value="UvrD_C"/>
    <property type="match status" value="1"/>
</dbReference>
<dbReference type="Gene3D" id="3.90.320.10">
    <property type="match status" value="1"/>
</dbReference>
<dbReference type="GO" id="GO:0005524">
    <property type="term" value="F:ATP binding"/>
    <property type="evidence" value="ECO:0007669"/>
    <property type="project" value="UniProtKB-UniRule"/>
</dbReference>
<evidence type="ECO:0000256" key="3">
    <source>
        <dbReference type="ARBA" id="ARBA00022741"/>
    </source>
</evidence>
<evidence type="ECO:0000256" key="6">
    <source>
        <dbReference type="ARBA" id="ARBA00022806"/>
    </source>
</evidence>
<protein>
    <recommendedName>
        <fullName evidence="13">DNA 3'-5' helicase</fullName>
        <ecNumber evidence="13">5.6.2.4</ecNumber>
    </recommendedName>
    <alternativeName>
        <fullName evidence="14">DNA 3'-5' helicase II</fullName>
    </alternativeName>
</protein>
<dbReference type="InterPro" id="IPR011604">
    <property type="entry name" value="PDDEXK-like_dom_sf"/>
</dbReference>
<evidence type="ECO:0000313" key="20">
    <source>
        <dbReference type="Proteomes" id="UP000664914"/>
    </source>
</evidence>
<evidence type="ECO:0000259" key="17">
    <source>
        <dbReference type="PROSITE" id="PS51198"/>
    </source>
</evidence>
<evidence type="ECO:0000256" key="8">
    <source>
        <dbReference type="ARBA" id="ARBA00022840"/>
    </source>
</evidence>
<keyword evidence="3 16" id="KW-0547">Nucleotide-binding</keyword>
<dbReference type="EMBL" id="CP059319">
    <property type="protein sequence ID" value="QTH23042.1"/>
    <property type="molecule type" value="Genomic_DNA"/>
</dbReference>
<reference evidence="19" key="1">
    <citation type="submission" date="2020-07" db="EMBL/GenBank/DDBJ databases">
        <authorList>
            <person name="Camacho E."/>
        </authorList>
    </citation>
    <scope>NUCLEOTIDE SEQUENCE</scope>
    <source>
        <strain evidence="19">MPO218</strain>
    </source>
</reference>
<gene>
    <name evidence="19" type="ORF">HRJ34_05895</name>
</gene>
<dbReference type="InterPro" id="IPR027417">
    <property type="entry name" value="P-loop_NTPase"/>
</dbReference>
<evidence type="ECO:0000256" key="4">
    <source>
        <dbReference type="ARBA" id="ARBA00022763"/>
    </source>
</evidence>
<comment type="catalytic activity">
    <reaction evidence="15">
        <text>ATP + H2O = ADP + phosphate + H(+)</text>
        <dbReference type="Rhea" id="RHEA:13065"/>
        <dbReference type="ChEBI" id="CHEBI:15377"/>
        <dbReference type="ChEBI" id="CHEBI:15378"/>
        <dbReference type="ChEBI" id="CHEBI:30616"/>
        <dbReference type="ChEBI" id="CHEBI:43474"/>
        <dbReference type="ChEBI" id="CHEBI:456216"/>
        <dbReference type="EC" id="5.6.2.4"/>
    </reaction>
</comment>
<dbReference type="EC" id="5.6.2.4" evidence="13"/>
<evidence type="ECO:0000256" key="5">
    <source>
        <dbReference type="ARBA" id="ARBA00022801"/>
    </source>
</evidence>
<keyword evidence="5 16" id="KW-0378">Hydrolase</keyword>
<evidence type="ECO:0000256" key="15">
    <source>
        <dbReference type="ARBA" id="ARBA00048988"/>
    </source>
</evidence>
<evidence type="ECO:0000313" key="19">
    <source>
        <dbReference type="EMBL" id="QTH23042.1"/>
    </source>
</evidence>
<dbReference type="PROSITE" id="PS51217">
    <property type="entry name" value="UVRD_HELICASE_CTER"/>
    <property type="match status" value="1"/>
</dbReference>
<evidence type="ECO:0000256" key="9">
    <source>
        <dbReference type="ARBA" id="ARBA00023125"/>
    </source>
</evidence>
<keyword evidence="2" id="KW-0540">Nuclease</keyword>
<reference evidence="19" key="2">
    <citation type="submission" date="2021-04" db="EMBL/GenBank/DDBJ databases">
        <title>Isolation and genomic analysis of the ibuprofen-degrading bacterium Sphingomonas strain MPO218.</title>
        <authorList>
            <person name="Aulestia M."/>
            <person name="Flores A."/>
            <person name="Mangas E.L."/>
            <person name="Perez-Pulido A.J."/>
            <person name="Santero E."/>
            <person name="Camacho E.M."/>
        </authorList>
    </citation>
    <scope>NUCLEOTIDE SEQUENCE</scope>
    <source>
        <strain evidence="19">MPO218</strain>
    </source>
</reference>
<keyword evidence="11" id="KW-0413">Isomerase</keyword>
<dbReference type="GO" id="GO:0004527">
    <property type="term" value="F:exonuclease activity"/>
    <property type="evidence" value="ECO:0007669"/>
    <property type="project" value="UniProtKB-KW"/>
</dbReference>
<keyword evidence="9" id="KW-0238">DNA-binding</keyword>
<dbReference type="InterPro" id="IPR014016">
    <property type="entry name" value="UvrD-like_ATP-bd"/>
</dbReference>
<proteinExistence type="inferred from homology"/>
<comment type="catalytic activity">
    <reaction evidence="12">
        <text>Couples ATP hydrolysis with the unwinding of duplex DNA by translocating in the 3'-5' direction.</text>
        <dbReference type="EC" id="5.6.2.4"/>
    </reaction>
</comment>
<organism evidence="19 20">
    <name type="scientific">Rhizorhabdus wittichii</name>
    <dbReference type="NCBI Taxonomy" id="160791"/>
    <lineage>
        <taxon>Bacteria</taxon>
        <taxon>Pseudomonadati</taxon>
        <taxon>Pseudomonadota</taxon>
        <taxon>Alphaproteobacteria</taxon>
        <taxon>Sphingomonadales</taxon>
        <taxon>Sphingomonadaceae</taxon>
        <taxon>Rhizorhabdus</taxon>
    </lineage>
</organism>
<dbReference type="Gene3D" id="3.40.50.300">
    <property type="entry name" value="P-loop containing nucleotide triphosphate hydrolases"/>
    <property type="match status" value="4"/>
</dbReference>
<evidence type="ECO:0000256" key="7">
    <source>
        <dbReference type="ARBA" id="ARBA00022839"/>
    </source>
</evidence>
<dbReference type="InterPro" id="IPR011335">
    <property type="entry name" value="Restrct_endonuc-II-like"/>
</dbReference>
<dbReference type="SUPFAM" id="SSF52540">
    <property type="entry name" value="P-loop containing nucleoside triphosphate hydrolases"/>
    <property type="match status" value="1"/>
</dbReference>
<dbReference type="GO" id="GO:0000725">
    <property type="term" value="P:recombinational repair"/>
    <property type="evidence" value="ECO:0007669"/>
    <property type="project" value="TreeGrafter"/>
</dbReference>
<evidence type="ECO:0000256" key="1">
    <source>
        <dbReference type="ARBA" id="ARBA00009922"/>
    </source>
</evidence>
<keyword evidence="6 16" id="KW-0347">Helicase</keyword>
<dbReference type="InterPro" id="IPR014017">
    <property type="entry name" value="DNA_helicase_UvrD-like_C"/>
</dbReference>
<feature type="binding site" evidence="16">
    <location>
        <begin position="9"/>
        <end position="16"/>
    </location>
    <ligand>
        <name>ATP</name>
        <dbReference type="ChEBI" id="CHEBI:30616"/>
    </ligand>
</feature>
<evidence type="ECO:0000256" key="14">
    <source>
        <dbReference type="ARBA" id="ARBA00034923"/>
    </source>
</evidence>
<accession>A0A975D517</accession>
<keyword evidence="4" id="KW-0227">DNA damage</keyword>
<dbReference type="AlphaFoldDB" id="A0A975D517"/>
<evidence type="ECO:0000256" key="12">
    <source>
        <dbReference type="ARBA" id="ARBA00034617"/>
    </source>
</evidence>
<feature type="domain" description="UvrD-like helicase C-terminal" evidence="18">
    <location>
        <begin position="416"/>
        <end position="701"/>
    </location>
</feature>